<keyword evidence="4" id="KW-1185">Reference proteome</keyword>
<reference evidence="3 4" key="1">
    <citation type="submission" date="2019-02" db="EMBL/GenBank/DDBJ databases">
        <title>Deep-cultivation of Planctomycetes and their phenomic and genomic characterization uncovers novel biology.</title>
        <authorList>
            <person name="Wiegand S."/>
            <person name="Jogler M."/>
            <person name="Boedeker C."/>
            <person name="Pinto D."/>
            <person name="Vollmers J."/>
            <person name="Rivas-Marin E."/>
            <person name="Kohn T."/>
            <person name="Peeters S.H."/>
            <person name="Heuer A."/>
            <person name="Rast P."/>
            <person name="Oberbeckmann S."/>
            <person name="Bunk B."/>
            <person name="Jeske O."/>
            <person name="Meyerdierks A."/>
            <person name="Storesund J.E."/>
            <person name="Kallscheuer N."/>
            <person name="Luecker S."/>
            <person name="Lage O.M."/>
            <person name="Pohl T."/>
            <person name="Merkel B.J."/>
            <person name="Hornburger P."/>
            <person name="Mueller R.-W."/>
            <person name="Bruemmer F."/>
            <person name="Labrenz M."/>
            <person name="Spormann A.M."/>
            <person name="Op den Camp H."/>
            <person name="Overmann J."/>
            <person name="Amann R."/>
            <person name="Jetten M.S.M."/>
            <person name="Mascher T."/>
            <person name="Medema M.H."/>
            <person name="Devos D.P."/>
            <person name="Kaster A.-K."/>
            <person name="Ovreas L."/>
            <person name="Rohde M."/>
            <person name="Galperin M.Y."/>
            <person name="Jogler C."/>
        </authorList>
    </citation>
    <scope>NUCLEOTIDE SEQUENCE [LARGE SCALE GENOMIC DNA]</scope>
    <source>
        <strain evidence="3 4">Pan189</strain>
    </source>
</reference>
<feature type="signal peptide" evidence="2">
    <location>
        <begin position="1"/>
        <end position="23"/>
    </location>
</feature>
<dbReference type="Proteomes" id="UP000317318">
    <property type="component" value="Chromosome"/>
</dbReference>
<organism evidence="3 4">
    <name type="scientific">Stratiformator vulcanicus</name>
    <dbReference type="NCBI Taxonomy" id="2527980"/>
    <lineage>
        <taxon>Bacteria</taxon>
        <taxon>Pseudomonadati</taxon>
        <taxon>Planctomycetota</taxon>
        <taxon>Planctomycetia</taxon>
        <taxon>Planctomycetales</taxon>
        <taxon>Planctomycetaceae</taxon>
        <taxon>Stratiformator</taxon>
    </lineage>
</organism>
<dbReference type="AlphaFoldDB" id="A0A517QYC6"/>
<evidence type="ECO:0000256" key="2">
    <source>
        <dbReference type="SAM" id="SignalP"/>
    </source>
</evidence>
<sequence precursor="true">MKTLETTVVTAILLAVFTTQASADICFCGLYRLWDEPDNAACPMGPSSGAYWGYKHEFDPAMGEDCGTRVATGIEVICDSQAGGSCDTSTMPATCNCVTLGGLGGQEGPACCGQGDESGDQEKESKESTKPKSQSEEEGASEETDPDSVRTTVTTTITSAVFRPCTTRLGDVYPGLDANFVIVDSEPTYLTWENSSGRQRWAKFFYVRHKQQPRIQGGLGFLSRDPNACADYDPPGGAGNTTNEVTIKRSMVNRIARSTGGFTDNGYLVELTGIRVIIKTN</sequence>
<dbReference type="KEGG" id="svp:Pan189_09960"/>
<evidence type="ECO:0000313" key="3">
    <source>
        <dbReference type="EMBL" id="QDT36635.1"/>
    </source>
</evidence>
<gene>
    <name evidence="3" type="ORF">Pan189_09960</name>
</gene>
<accession>A0A517QYC6</accession>
<feature type="compositionally biased region" description="Basic and acidic residues" evidence="1">
    <location>
        <begin position="120"/>
        <end position="135"/>
    </location>
</feature>
<feature type="region of interest" description="Disordered" evidence="1">
    <location>
        <begin position="111"/>
        <end position="152"/>
    </location>
</feature>
<feature type="compositionally biased region" description="Acidic residues" evidence="1">
    <location>
        <begin position="136"/>
        <end position="146"/>
    </location>
</feature>
<dbReference type="EMBL" id="CP036268">
    <property type="protein sequence ID" value="QDT36635.1"/>
    <property type="molecule type" value="Genomic_DNA"/>
</dbReference>
<proteinExistence type="predicted"/>
<protein>
    <submittedName>
        <fullName evidence="3">Uncharacterized protein</fullName>
    </submittedName>
</protein>
<evidence type="ECO:0000256" key="1">
    <source>
        <dbReference type="SAM" id="MobiDB-lite"/>
    </source>
</evidence>
<name>A0A517QYC6_9PLAN</name>
<evidence type="ECO:0000313" key="4">
    <source>
        <dbReference type="Proteomes" id="UP000317318"/>
    </source>
</evidence>
<keyword evidence="2" id="KW-0732">Signal</keyword>
<feature type="chain" id="PRO_5021866348" evidence="2">
    <location>
        <begin position="24"/>
        <end position="281"/>
    </location>
</feature>
<dbReference type="RefSeq" id="WP_310821090.1">
    <property type="nucleotide sequence ID" value="NZ_CP036268.1"/>
</dbReference>